<dbReference type="Proteomes" id="UP001208656">
    <property type="component" value="Unassembled WGS sequence"/>
</dbReference>
<dbReference type="Gene3D" id="1.20.120.330">
    <property type="entry name" value="Nucleotidyltransferases domain 2"/>
    <property type="match status" value="1"/>
</dbReference>
<proteinExistence type="predicted"/>
<dbReference type="InterPro" id="IPR041143">
    <property type="entry name" value="YgxA_HTH"/>
</dbReference>
<comment type="caution">
    <text evidence="4">The sequence shown here is derived from an EMBL/GenBank/DDBJ whole genome shotgun (WGS) entry which is preliminary data.</text>
</comment>
<reference evidence="4 5" key="1">
    <citation type="submission" date="2022-10" db="EMBL/GenBank/DDBJ databases">
        <title>Description of Fervidibacillus gen. nov. in the family Fervidibacillaceae fam. nov. with two species, Fervidibacillus albus sp. nov., and Fervidibacillus halotolerans sp. nov., isolated from tidal flat sediments.</title>
        <authorList>
            <person name="Kwon K.K."/>
            <person name="Yang S.-H."/>
        </authorList>
    </citation>
    <scope>NUCLEOTIDE SEQUENCE [LARGE SCALE GENOMIC DNA]</scope>
    <source>
        <strain evidence="4 5">DSM 23332</strain>
    </source>
</reference>
<dbReference type="EMBL" id="JAOUSE010000054">
    <property type="protein sequence ID" value="MCU9595444.1"/>
    <property type="molecule type" value="Genomic_DNA"/>
</dbReference>
<evidence type="ECO:0000259" key="1">
    <source>
        <dbReference type="Pfam" id="PF14540"/>
    </source>
</evidence>
<evidence type="ECO:0000313" key="5">
    <source>
        <dbReference type="Proteomes" id="UP001208656"/>
    </source>
</evidence>
<feature type="domain" description="YgxA-like helix-turn-helix" evidence="2">
    <location>
        <begin position="224"/>
        <end position="286"/>
    </location>
</feature>
<gene>
    <name evidence="4" type="ORF">OEV82_13445</name>
</gene>
<organism evidence="4 5">
    <name type="scientific">Pallidibacillus thermolactis</name>
    <dbReference type="NCBI Taxonomy" id="251051"/>
    <lineage>
        <taxon>Bacteria</taxon>
        <taxon>Bacillati</taxon>
        <taxon>Bacillota</taxon>
        <taxon>Bacilli</taxon>
        <taxon>Bacillales</taxon>
        <taxon>Bacillaceae</taxon>
        <taxon>Pallidibacillus</taxon>
    </lineage>
</organism>
<dbReference type="Pfam" id="PF22339">
    <property type="entry name" value="YgxA-like_sub_bind"/>
    <property type="match status" value="1"/>
</dbReference>
<feature type="domain" description="YgxA-like substrate binding" evidence="3">
    <location>
        <begin position="120"/>
        <end position="218"/>
    </location>
</feature>
<dbReference type="InterPro" id="IPR029348">
    <property type="entry name" value="NTF-like"/>
</dbReference>
<dbReference type="Pfam" id="PF18576">
    <property type="entry name" value="HTH_52"/>
    <property type="match status" value="1"/>
</dbReference>
<dbReference type="Pfam" id="PF14540">
    <property type="entry name" value="NTF-like"/>
    <property type="match status" value="1"/>
</dbReference>
<dbReference type="InterPro" id="IPR043519">
    <property type="entry name" value="NT_sf"/>
</dbReference>
<dbReference type="InterPro" id="IPR054515">
    <property type="entry name" value="YgxA-like_substrate-bd"/>
</dbReference>
<evidence type="ECO:0000259" key="3">
    <source>
        <dbReference type="Pfam" id="PF22339"/>
    </source>
</evidence>
<evidence type="ECO:0000259" key="2">
    <source>
        <dbReference type="Pfam" id="PF18576"/>
    </source>
</evidence>
<keyword evidence="5" id="KW-1185">Reference proteome</keyword>
<dbReference type="Gene3D" id="1.10.10.10">
    <property type="entry name" value="Winged helix-like DNA-binding domain superfamily/Winged helix DNA-binding domain"/>
    <property type="match status" value="1"/>
</dbReference>
<sequence length="288" mass="34520">MENILRTLYQERASLPSTLGVLLIEGTEHSDAITDTFDFILLIITDEENKNLFVKQYEAGNKKIGLHVVNKHQLKDWLMRGTNRKIFDWLFNGKIMFDRNDYLHSLIEELNDFPFHERKLRIGLEFAKLIRRYHDGRQFFEQKHYMDAFNHVTHSLHHLGRLALIEKGFHPEVTVWKQVKSIEPEIYKMYEELLYSEEPLNKRLELLFLVSDFFIHSKTELGASHILDTLREKQRWSMQEILDHHELKIYGIDIFIVLEYLVQKEFLQISIEESKSKIINHRYYSIKS</sequence>
<name>A0ABT2WIC7_9BACI</name>
<evidence type="ECO:0000313" key="4">
    <source>
        <dbReference type="EMBL" id="MCU9595444.1"/>
    </source>
</evidence>
<protein>
    <submittedName>
        <fullName evidence="4">Nucleotidyltransferase-like protein</fullName>
    </submittedName>
</protein>
<dbReference type="Gene3D" id="3.30.460.10">
    <property type="entry name" value="Beta Polymerase, domain 2"/>
    <property type="match status" value="1"/>
</dbReference>
<feature type="domain" description="Nucleotidyltransferase-like" evidence="1">
    <location>
        <begin position="1"/>
        <end position="118"/>
    </location>
</feature>
<accession>A0ABT2WIC7</accession>
<dbReference type="InterPro" id="IPR036388">
    <property type="entry name" value="WH-like_DNA-bd_sf"/>
</dbReference>
<dbReference type="RefSeq" id="WP_173658127.1">
    <property type="nucleotide sequence ID" value="NZ_JAOUSE010000054.1"/>
</dbReference>